<evidence type="ECO:0000256" key="1">
    <source>
        <dbReference type="SAM" id="MobiDB-lite"/>
    </source>
</evidence>
<feature type="compositionally biased region" description="Polar residues" evidence="1">
    <location>
        <begin position="187"/>
        <end position="200"/>
    </location>
</feature>
<feature type="compositionally biased region" description="Polar residues" evidence="1">
    <location>
        <begin position="157"/>
        <end position="175"/>
    </location>
</feature>
<proteinExistence type="predicted"/>
<accession>A0AAD4CIX4</accession>
<organism evidence="2 3">
    <name type="scientific">Aspergillus nanangensis</name>
    <dbReference type="NCBI Taxonomy" id="2582783"/>
    <lineage>
        <taxon>Eukaryota</taxon>
        <taxon>Fungi</taxon>
        <taxon>Dikarya</taxon>
        <taxon>Ascomycota</taxon>
        <taxon>Pezizomycotina</taxon>
        <taxon>Eurotiomycetes</taxon>
        <taxon>Eurotiomycetidae</taxon>
        <taxon>Eurotiales</taxon>
        <taxon>Aspergillaceae</taxon>
        <taxon>Aspergillus</taxon>
        <taxon>Aspergillus subgen. Circumdati</taxon>
    </lineage>
</organism>
<feature type="compositionally biased region" description="Polar residues" evidence="1">
    <location>
        <begin position="345"/>
        <end position="356"/>
    </location>
</feature>
<gene>
    <name evidence="2" type="ORF">FE257_010542</name>
</gene>
<dbReference type="AlphaFoldDB" id="A0AAD4CIX4"/>
<name>A0AAD4CIX4_ASPNN</name>
<feature type="region of interest" description="Disordered" evidence="1">
    <location>
        <begin position="703"/>
        <end position="736"/>
    </location>
</feature>
<sequence>MKMMQRIGISVDPKRLEAPKSTPTIQVSAAFKKAQDRLSVASVRKEVLENEQRYKPAPKPKRGSHSRFSVLNNGLDEDDEDRKVRASLLPFRDLVVFAHDNTIAFAEEETQKVDTPATSSPITFPPDPFTGPSNGEAENARALPSEGCATHDEGTNKPLTGPSTSQGDHPLPNSSHLDDPQQKDSHQQLASPDTSISQGVKETKAPASTRIPRGIRPSQGERIPNPLVNLREVYSSRSAIPTAVRRHSVQSLSSHHDATSSHVASGIGSAEKPHGPRPKPESEEPQQTPTISEDAREMENVKDVSIASPPSPVSDWSFPDEERPEGVYTGEYRKPERLIMGPDSPGSNYAVTQRSNPALVHYPDAPRHSPGKGPHVRNPTNSEEDTSTKAEDKSPTDSTRATRNFCRPQISLEAIPKRGSSGRDQSILRKPVNRPSLPSLFSSSSQEENVPLVPKIPKQYEFSQPDSPVTPVRAKSQLHERSVPSTGGSSETVKSFPPRTSSKQAVHELVMSTDLTPPVMNSGIAAPELKPRSDVTFDDIVPQNVVDGNTTRGIILPRLPDSKSNRMLDSFRSIFKQKSGTDKGRGKREEGTPGCAVNVQTPVTAIRIKNDDNKGDSAKTIVKAKSRYTRLSDGVSWNKSNPKTSEEVVAAGPTLVSASPMLAPTAQNAGENTPSFARPTKSTRTKAAIGLKVQAPNSQDIRTRRTHVTAAPTGSPQRLGHGYRRSQTGPSIQKSSISRPLNIVRSSPNLKSYLTEVDASDPGAKTLSDIHSCIEILCKRTTIEGIPTKREYYLRMTLSLQQQLSDYISLKKEATEAEALAYKKRSEKSAAENILFDHFSQVRAQLDEE</sequence>
<feature type="compositionally biased region" description="Basic and acidic residues" evidence="1">
    <location>
        <begin position="271"/>
        <end position="282"/>
    </location>
</feature>
<feature type="compositionally biased region" description="Low complexity" evidence="1">
    <location>
        <begin position="435"/>
        <end position="445"/>
    </location>
</feature>
<feature type="compositionally biased region" description="Basic and acidic residues" evidence="1">
    <location>
        <begin position="320"/>
        <end position="337"/>
    </location>
</feature>
<evidence type="ECO:0000313" key="3">
    <source>
        <dbReference type="Proteomes" id="UP001194746"/>
    </source>
</evidence>
<feature type="compositionally biased region" description="Polar residues" evidence="1">
    <location>
        <begin position="725"/>
        <end position="736"/>
    </location>
</feature>
<dbReference type="Proteomes" id="UP001194746">
    <property type="component" value="Unassembled WGS sequence"/>
</dbReference>
<feature type="compositionally biased region" description="Basic and acidic residues" evidence="1">
    <location>
        <begin position="386"/>
        <end position="395"/>
    </location>
</feature>
<feature type="region of interest" description="Disordered" evidence="1">
    <location>
        <begin position="47"/>
        <end position="81"/>
    </location>
</feature>
<feature type="compositionally biased region" description="Basic residues" evidence="1">
    <location>
        <begin position="56"/>
        <end position="65"/>
    </location>
</feature>
<protein>
    <submittedName>
        <fullName evidence="2">Uncharacterized protein</fullName>
    </submittedName>
</protein>
<dbReference type="EMBL" id="VCAU01000067">
    <property type="protein sequence ID" value="KAF9887048.1"/>
    <property type="molecule type" value="Genomic_DNA"/>
</dbReference>
<evidence type="ECO:0000313" key="2">
    <source>
        <dbReference type="EMBL" id="KAF9887048.1"/>
    </source>
</evidence>
<feature type="compositionally biased region" description="Basic and acidic residues" evidence="1">
    <location>
        <begin position="293"/>
        <end position="302"/>
    </location>
</feature>
<reference evidence="2" key="1">
    <citation type="journal article" date="2019" name="Beilstein J. Org. Chem.">
        <title>Nanangenines: drimane sesquiterpenoids as the dominant metabolite cohort of a novel Australian fungus, Aspergillus nanangensis.</title>
        <authorList>
            <person name="Lacey H.J."/>
            <person name="Gilchrist C.L.M."/>
            <person name="Crombie A."/>
            <person name="Kalaitzis J.A."/>
            <person name="Vuong D."/>
            <person name="Rutledge P.J."/>
            <person name="Turner P."/>
            <person name="Pitt J.I."/>
            <person name="Lacey E."/>
            <person name="Chooi Y.H."/>
            <person name="Piggott A.M."/>
        </authorList>
    </citation>
    <scope>NUCLEOTIDE SEQUENCE</scope>
    <source>
        <strain evidence="2">MST-FP2251</strain>
    </source>
</reference>
<feature type="compositionally biased region" description="Basic and acidic residues" evidence="1">
    <location>
        <begin position="176"/>
        <end position="186"/>
    </location>
</feature>
<comment type="caution">
    <text evidence="2">The sequence shown here is derived from an EMBL/GenBank/DDBJ whole genome shotgun (WGS) entry which is preliminary data.</text>
</comment>
<feature type="region of interest" description="Disordered" evidence="1">
    <location>
        <begin position="107"/>
        <end position="227"/>
    </location>
</feature>
<reference evidence="2" key="2">
    <citation type="submission" date="2020-02" db="EMBL/GenBank/DDBJ databases">
        <authorList>
            <person name="Gilchrist C.L.M."/>
            <person name="Chooi Y.-H."/>
        </authorList>
    </citation>
    <scope>NUCLEOTIDE SEQUENCE</scope>
    <source>
        <strain evidence="2">MST-FP2251</strain>
    </source>
</reference>
<feature type="compositionally biased region" description="Polar residues" evidence="1">
    <location>
        <begin position="483"/>
        <end position="504"/>
    </location>
</feature>
<feature type="region of interest" description="Disordered" evidence="1">
    <location>
        <begin position="243"/>
        <end position="504"/>
    </location>
</feature>
<keyword evidence="3" id="KW-1185">Reference proteome</keyword>